<dbReference type="EMBL" id="SFCC01000002">
    <property type="protein sequence ID" value="RZQ65061.1"/>
    <property type="molecule type" value="Genomic_DNA"/>
</dbReference>
<keyword evidence="2" id="KW-0812">Transmembrane</keyword>
<feature type="compositionally biased region" description="Gly residues" evidence="1">
    <location>
        <begin position="164"/>
        <end position="174"/>
    </location>
</feature>
<accession>A0A4Q7JB73</accession>
<evidence type="ECO:0000256" key="2">
    <source>
        <dbReference type="SAM" id="Phobius"/>
    </source>
</evidence>
<dbReference type="Proteomes" id="UP000292003">
    <property type="component" value="Unassembled WGS sequence"/>
</dbReference>
<feature type="region of interest" description="Disordered" evidence="1">
    <location>
        <begin position="212"/>
        <end position="248"/>
    </location>
</feature>
<feature type="compositionally biased region" description="Polar residues" evidence="1">
    <location>
        <begin position="239"/>
        <end position="248"/>
    </location>
</feature>
<protein>
    <submittedName>
        <fullName evidence="4">Uncharacterized protein</fullName>
    </submittedName>
</protein>
<evidence type="ECO:0000313" key="5">
    <source>
        <dbReference type="Proteomes" id="UP000292003"/>
    </source>
</evidence>
<keyword evidence="3" id="KW-0732">Signal</keyword>
<gene>
    <name evidence="4" type="ORF">EWH70_03935</name>
</gene>
<proteinExistence type="predicted"/>
<dbReference type="RefSeq" id="WP_130473848.1">
    <property type="nucleotide sequence ID" value="NZ_SFCC01000002.1"/>
</dbReference>
<keyword evidence="5" id="KW-1185">Reference proteome</keyword>
<feature type="signal peptide" evidence="3">
    <location>
        <begin position="1"/>
        <end position="35"/>
    </location>
</feature>
<evidence type="ECO:0000313" key="4">
    <source>
        <dbReference type="EMBL" id="RZQ65061.1"/>
    </source>
</evidence>
<dbReference type="OrthoDB" id="3555996at2"/>
<dbReference type="AlphaFoldDB" id="A0A4Q7JB73"/>
<reference evidence="4 5" key="1">
    <citation type="submission" date="2019-02" db="EMBL/GenBank/DDBJ databases">
        <title>Draft genome sequence of Amycolatopsis sp. 8-3EHSu isolated from roots of Suaeda maritima.</title>
        <authorList>
            <person name="Duangmal K."/>
            <person name="Chantavorakit T."/>
        </authorList>
    </citation>
    <scope>NUCLEOTIDE SEQUENCE [LARGE SCALE GENOMIC DNA]</scope>
    <source>
        <strain evidence="4 5">8-3EHSu</strain>
    </source>
</reference>
<feature type="compositionally biased region" description="Low complexity" evidence="1">
    <location>
        <begin position="175"/>
        <end position="188"/>
    </location>
</feature>
<comment type="caution">
    <text evidence="4">The sequence shown here is derived from an EMBL/GenBank/DDBJ whole genome shotgun (WGS) entry which is preliminary data.</text>
</comment>
<sequence length="286" mass="28278">MRTHLATTTRRALTATVLAALASGGMLLTSGTASATTVLPKDCATAVTGQIGDEVAVTGASVKELVRRGAREAGTLALYDVAANDIAKVAQLKVGTVPNAASGSVTGEAIGAAVTKALKDAGSWGLGLNREKTLASIHNKVAGSCGFTAYAGNYTPPTTTQPGGSAGQQPGGGTPTTPGTVPLGTGTLPVPPRDYSNIPAAVPGLALPPGARYPAGSPLPGQHSPEFGILGQEQPVQPAGNNAGNGTSLAAAEQPGTVQLPMLLAVVALAGVAAALVRTWVLRRVS</sequence>
<evidence type="ECO:0000256" key="1">
    <source>
        <dbReference type="SAM" id="MobiDB-lite"/>
    </source>
</evidence>
<name>A0A4Q7JB73_9PSEU</name>
<keyword evidence="2" id="KW-1133">Transmembrane helix</keyword>
<feature type="chain" id="PRO_5020365920" evidence="3">
    <location>
        <begin position="36"/>
        <end position="286"/>
    </location>
</feature>
<keyword evidence="2" id="KW-0472">Membrane</keyword>
<feature type="transmembrane region" description="Helical" evidence="2">
    <location>
        <begin position="260"/>
        <end position="281"/>
    </location>
</feature>
<organism evidence="4 5">
    <name type="scientific">Amycolatopsis suaedae</name>
    <dbReference type="NCBI Taxonomy" id="2510978"/>
    <lineage>
        <taxon>Bacteria</taxon>
        <taxon>Bacillati</taxon>
        <taxon>Actinomycetota</taxon>
        <taxon>Actinomycetes</taxon>
        <taxon>Pseudonocardiales</taxon>
        <taxon>Pseudonocardiaceae</taxon>
        <taxon>Amycolatopsis</taxon>
    </lineage>
</organism>
<evidence type="ECO:0000256" key="3">
    <source>
        <dbReference type="SAM" id="SignalP"/>
    </source>
</evidence>
<feature type="region of interest" description="Disordered" evidence="1">
    <location>
        <begin position="156"/>
        <end position="190"/>
    </location>
</feature>